<dbReference type="Pfam" id="PF01569">
    <property type="entry name" value="PAP2"/>
    <property type="match status" value="1"/>
</dbReference>
<evidence type="ECO:0000256" key="1">
    <source>
        <dbReference type="SAM" id="Phobius"/>
    </source>
</evidence>
<dbReference type="InterPro" id="IPR000326">
    <property type="entry name" value="PAP2/HPO"/>
</dbReference>
<dbReference type="eggNOG" id="COG0671">
    <property type="taxonomic scope" value="Bacteria"/>
</dbReference>
<dbReference type="SUPFAM" id="SSF48317">
    <property type="entry name" value="Acid phosphatase/Vanadium-dependent haloperoxidase"/>
    <property type="match status" value="1"/>
</dbReference>
<dbReference type="HOGENOM" id="CLU_1976884_0_0_6"/>
<keyword evidence="4" id="KW-1185">Reference proteome</keyword>
<feature type="transmembrane region" description="Helical" evidence="1">
    <location>
        <begin position="21"/>
        <end position="43"/>
    </location>
</feature>
<feature type="domain" description="Phosphatidic acid phosphatase type 2/haloperoxidase" evidence="2">
    <location>
        <begin position="62"/>
        <end position="119"/>
    </location>
</feature>
<gene>
    <name evidence="3" type="ordered locus">Mlg_1604</name>
</gene>
<evidence type="ECO:0000259" key="2">
    <source>
        <dbReference type="Pfam" id="PF01569"/>
    </source>
</evidence>
<organism evidence="3 4">
    <name type="scientific">Alkalilimnicola ehrlichii (strain ATCC BAA-1101 / DSM 17681 / MLHE-1)</name>
    <dbReference type="NCBI Taxonomy" id="187272"/>
    <lineage>
        <taxon>Bacteria</taxon>
        <taxon>Pseudomonadati</taxon>
        <taxon>Pseudomonadota</taxon>
        <taxon>Gammaproteobacteria</taxon>
        <taxon>Chromatiales</taxon>
        <taxon>Ectothiorhodospiraceae</taxon>
        <taxon>Alkalilimnicola</taxon>
    </lineage>
</organism>
<dbReference type="InterPro" id="IPR036938">
    <property type="entry name" value="PAP2/HPO_sf"/>
</dbReference>
<proteinExistence type="predicted"/>
<keyword evidence="1" id="KW-0812">Transmembrane</keyword>
<keyword evidence="1" id="KW-0472">Membrane</keyword>
<dbReference type="Gene3D" id="1.20.144.10">
    <property type="entry name" value="Phosphatidic acid phosphatase type 2/haloperoxidase"/>
    <property type="match status" value="1"/>
</dbReference>
<dbReference type="AlphaFoldDB" id="Q0A887"/>
<keyword evidence="1" id="KW-1133">Transmembrane helix</keyword>
<dbReference type="EMBL" id="CP000453">
    <property type="protein sequence ID" value="ABI56950.1"/>
    <property type="molecule type" value="Genomic_DNA"/>
</dbReference>
<dbReference type="KEGG" id="aeh:Mlg_1604"/>
<accession>Q0A887</accession>
<name>Q0A887_ALKEH</name>
<protein>
    <submittedName>
        <fullName evidence="3">Phosphoesterase, PA-phosphatase related protein</fullName>
    </submittedName>
</protein>
<evidence type="ECO:0000313" key="4">
    <source>
        <dbReference type="Proteomes" id="UP000001962"/>
    </source>
</evidence>
<feature type="transmembrane region" description="Helical" evidence="1">
    <location>
        <begin position="100"/>
        <end position="119"/>
    </location>
</feature>
<evidence type="ECO:0000313" key="3">
    <source>
        <dbReference type="EMBL" id="ABI56950.1"/>
    </source>
</evidence>
<dbReference type="Proteomes" id="UP000001962">
    <property type="component" value="Chromosome"/>
</dbReference>
<reference evidence="4" key="1">
    <citation type="submission" date="2006-08" db="EMBL/GenBank/DDBJ databases">
        <title>Complete sequence of Alkalilimnicola ehrilichei MLHE-1.</title>
        <authorList>
            <person name="Copeland A."/>
            <person name="Lucas S."/>
            <person name="Lapidus A."/>
            <person name="Barry K."/>
            <person name="Detter J.C."/>
            <person name="Glavina del Rio T."/>
            <person name="Hammon N."/>
            <person name="Israni S."/>
            <person name="Dalin E."/>
            <person name="Tice H."/>
            <person name="Pitluck S."/>
            <person name="Sims D."/>
            <person name="Brettin T."/>
            <person name="Bruce D."/>
            <person name="Han C."/>
            <person name="Tapia R."/>
            <person name="Gilna P."/>
            <person name="Schmutz J."/>
            <person name="Larimer F."/>
            <person name="Land M."/>
            <person name="Hauser L."/>
            <person name="Kyrpides N."/>
            <person name="Mikhailova N."/>
            <person name="Oremland R.S."/>
            <person name="Hoeft S.E."/>
            <person name="Switzer-Blum J."/>
            <person name="Kulp T."/>
            <person name="King G."/>
            <person name="Tabita R."/>
            <person name="Witte B."/>
            <person name="Santini J.M."/>
            <person name="Basu P."/>
            <person name="Hollibaugh J.T."/>
            <person name="Xie G."/>
            <person name="Stolz J.F."/>
            <person name="Richardson P."/>
        </authorList>
    </citation>
    <scope>NUCLEOTIDE SEQUENCE [LARGE SCALE GENOMIC DNA]</scope>
    <source>
        <strain evidence="4">ATCC BAA-1101 / DSM 17681 / MLHE-1</strain>
    </source>
</reference>
<sequence>MEILLCRTLNQSTRHQTIRRFFAGVSRLGDGPVWYTLMGALVLNPGWKGAVASLQMGLTALVGIALAWLPGLSPLLLPLVLLIALSRVVLGLHYPSDGLVGGIIGYGLARLSLWLYPAATPLQMAS</sequence>